<feature type="region of interest" description="Disordered" evidence="1">
    <location>
        <begin position="1"/>
        <end position="89"/>
    </location>
</feature>
<reference evidence="4" key="1">
    <citation type="submission" date="2020-01" db="EMBL/GenBank/DDBJ databases">
        <title>Genome Sequencing of Three Apophysomyces-Like Fungal Strains Confirms a Novel Fungal Genus in the Mucoromycota with divergent Burkholderia-like Endosymbiotic Bacteria.</title>
        <authorList>
            <person name="Stajich J.E."/>
            <person name="Macias A.M."/>
            <person name="Carter-House D."/>
            <person name="Lovett B."/>
            <person name="Kasson L.R."/>
            <person name="Berry K."/>
            <person name="Grigoriev I."/>
            <person name="Chang Y."/>
            <person name="Spatafora J."/>
            <person name="Kasson M.T."/>
        </authorList>
    </citation>
    <scope>NUCLEOTIDE SEQUENCE</scope>
    <source>
        <strain evidence="4">NRRL A-21654</strain>
    </source>
</reference>
<comment type="caution">
    <text evidence="4">The sequence shown here is derived from an EMBL/GenBank/DDBJ whole genome shotgun (WGS) entry which is preliminary data.</text>
</comment>
<keyword evidence="5" id="KW-1185">Reference proteome</keyword>
<dbReference type="InterPro" id="IPR037191">
    <property type="entry name" value="VPS9_dom_sf"/>
</dbReference>
<evidence type="ECO:0000256" key="1">
    <source>
        <dbReference type="SAM" id="MobiDB-lite"/>
    </source>
</evidence>
<dbReference type="InterPro" id="IPR041545">
    <property type="entry name" value="DUF5601"/>
</dbReference>
<accession>A0A8H7ERF3</accession>
<dbReference type="PROSITE" id="PS51140">
    <property type="entry name" value="CUE"/>
    <property type="match status" value="1"/>
</dbReference>
<feature type="region of interest" description="Disordered" evidence="1">
    <location>
        <begin position="102"/>
        <end position="138"/>
    </location>
</feature>
<dbReference type="PROSITE" id="PS51205">
    <property type="entry name" value="VPS9"/>
    <property type="match status" value="1"/>
</dbReference>
<dbReference type="CDD" id="cd14279">
    <property type="entry name" value="CUE"/>
    <property type="match status" value="1"/>
</dbReference>
<dbReference type="InterPro" id="IPR009060">
    <property type="entry name" value="UBA-like_sf"/>
</dbReference>
<dbReference type="GO" id="GO:0005085">
    <property type="term" value="F:guanyl-nucleotide exchange factor activity"/>
    <property type="evidence" value="ECO:0007669"/>
    <property type="project" value="InterPro"/>
</dbReference>
<dbReference type="Gene3D" id="1.20.1050.80">
    <property type="entry name" value="VPS9 domain"/>
    <property type="match status" value="2"/>
</dbReference>
<dbReference type="OrthoDB" id="300289at2759"/>
<feature type="domain" description="VPS9" evidence="3">
    <location>
        <begin position="207"/>
        <end position="348"/>
    </location>
</feature>
<dbReference type="Gene3D" id="1.10.8.10">
    <property type="entry name" value="DNA helicase RuvA subunit, C-terminal domain"/>
    <property type="match status" value="1"/>
</dbReference>
<dbReference type="GO" id="GO:0005829">
    <property type="term" value="C:cytosol"/>
    <property type="evidence" value="ECO:0007669"/>
    <property type="project" value="TreeGrafter"/>
</dbReference>
<evidence type="ECO:0000313" key="5">
    <source>
        <dbReference type="Proteomes" id="UP000605846"/>
    </source>
</evidence>
<feature type="domain" description="CUE" evidence="2">
    <location>
        <begin position="523"/>
        <end position="566"/>
    </location>
</feature>
<sequence length="616" mass="70454">MNPVQKQPMDDKSKSASPDPDELVDEYDEKLALQEEESSNDHIDEKEALRKEHQAELDVLLSKPHADEADGQSADTPQQEHDPSTRHDVEFQQIFNQFENKPEDDKVAEQASETSDQRQASLTDIQKASDHAKGREQQEIPFDFNKFLEQMKRRSAIPITRYFKRSEFPPAISSTSLDSQRASDYHTRLSKFQFIYGKMRENEVWRDVSDREFENAKEGMEKLVMNRLYPVTFSPATTDDKERDEILQQKISIFRWVREEHLDIPVTEHNESFMTFAESGLIKHVEGDTGGADKFLPILIYVVLRANPAHLVSNVQNPEHLQSESGYYLTNLMGAITFIETMEAKSLSITKEEFELNIGRTMDELDHERPTVSQDKQKINYDNAVHPSRSPRATTQQPLIDPIKAAALLEKGTTFAQKTMQKPLNFVGKIIQGLGEGSSRPDSPEYDEEGRYRERQPVYYSQQQQPPWNGQETSAQYEARIHGYAPGSPYYPDPTNIPSLPPRPMVHPPTTPEALAQQEARRSFDESLKIITNMFPNVEPDVCFLILQENDGRLPQTVDILLEISDPEADRSSDPIPKQLVESTTATEQQQQQQQHDSNANSTEQGKKQEEELIKL</sequence>
<feature type="compositionally biased region" description="Polar residues" evidence="1">
    <location>
        <begin position="111"/>
        <end position="126"/>
    </location>
</feature>
<name>A0A8H7ERF3_9FUNG</name>
<evidence type="ECO:0000259" key="2">
    <source>
        <dbReference type="PROSITE" id="PS51140"/>
    </source>
</evidence>
<dbReference type="GO" id="GO:0043130">
    <property type="term" value="F:ubiquitin binding"/>
    <property type="evidence" value="ECO:0007669"/>
    <property type="project" value="InterPro"/>
</dbReference>
<dbReference type="InterPro" id="IPR045046">
    <property type="entry name" value="Vps9-like"/>
</dbReference>
<dbReference type="AlphaFoldDB" id="A0A8H7ERF3"/>
<protein>
    <recommendedName>
        <fullName evidence="6">VPS9 domain-containing protein</fullName>
    </recommendedName>
</protein>
<evidence type="ECO:0000313" key="4">
    <source>
        <dbReference type="EMBL" id="KAF7728015.1"/>
    </source>
</evidence>
<dbReference type="InterPro" id="IPR003123">
    <property type="entry name" value="VPS9"/>
</dbReference>
<dbReference type="SUPFAM" id="SSF109993">
    <property type="entry name" value="VPS9 domain"/>
    <property type="match status" value="1"/>
</dbReference>
<feature type="compositionally biased region" description="Basic and acidic residues" evidence="1">
    <location>
        <begin position="78"/>
        <end position="89"/>
    </location>
</feature>
<dbReference type="Pfam" id="PF02204">
    <property type="entry name" value="VPS9"/>
    <property type="match status" value="1"/>
</dbReference>
<dbReference type="EMBL" id="JABAYA010000045">
    <property type="protein sequence ID" value="KAF7728015.1"/>
    <property type="molecule type" value="Genomic_DNA"/>
</dbReference>
<dbReference type="InterPro" id="IPR003892">
    <property type="entry name" value="CUE"/>
</dbReference>
<dbReference type="SUPFAM" id="SSF46934">
    <property type="entry name" value="UBA-like"/>
    <property type="match status" value="1"/>
</dbReference>
<dbReference type="Pfam" id="PF18151">
    <property type="entry name" value="DUF5601"/>
    <property type="match status" value="1"/>
</dbReference>
<feature type="compositionally biased region" description="Basic and acidic residues" evidence="1">
    <location>
        <begin position="127"/>
        <end position="138"/>
    </location>
</feature>
<feature type="region of interest" description="Disordered" evidence="1">
    <location>
        <begin position="565"/>
        <end position="616"/>
    </location>
</feature>
<dbReference type="GO" id="GO:0016192">
    <property type="term" value="P:vesicle-mediated transport"/>
    <property type="evidence" value="ECO:0007669"/>
    <property type="project" value="InterPro"/>
</dbReference>
<dbReference type="PANTHER" id="PTHR23101">
    <property type="entry name" value="RAB GDP/GTP EXCHANGE FACTOR"/>
    <property type="match status" value="1"/>
</dbReference>
<feature type="compositionally biased region" description="Acidic residues" evidence="1">
    <location>
        <begin position="19"/>
        <end position="28"/>
    </location>
</feature>
<organism evidence="4 5">
    <name type="scientific">Apophysomyces ossiformis</name>
    <dbReference type="NCBI Taxonomy" id="679940"/>
    <lineage>
        <taxon>Eukaryota</taxon>
        <taxon>Fungi</taxon>
        <taxon>Fungi incertae sedis</taxon>
        <taxon>Mucoromycota</taxon>
        <taxon>Mucoromycotina</taxon>
        <taxon>Mucoromycetes</taxon>
        <taxon>Mucorales</taxon>
        <taxon>Mucorineae</taxon>
        <taxon>Mucoraceae</taxon>
        <taxon>Apophysomyces</taxon>
    </lineage>
</organism>
<dbReference type="SMART" id="SM00167">
    <property type="entry name" value="VPS9"/>
    <property type="match status" value="1"/>
</dbReference>
<dbReference type="Proteomes" id="UP000605846">
    <property type="component" value="Unassembled WGS sequence"/>
</dbReference>
<dbReference type="PANTHER" id="PTHR23101:SF25">
    <property type="entry name" value="GTPASE-ACTIVATING PROTEIN AND VPS9 DOMAIN-CONTAINING PROTEIN 1"/>
    <property type="match status" value="1"/>
</dbReference>
<dbReference type="Gene3D" id="1.10.246.120">
    <property type="match status" value="1"/>
</dbReference>
<gene>
    <name evidence="4" type="ORF">EC973_006780</name>
</gene>
<evidence type="ECO:0000259" key="3">
    <source>
        <dbReference type="PROSITE" id="PS51205"/>
    </source>
</evidence>
<dbReference type="GO" id="GO:0031267">
    <property type="term" value="F:small GTPase binding"/>
    <property type="evidence" value="ECO:0007669"/>
    <property type="project" value="TreeGrafter"/>
</dbReference>
<feature type="compositionally biased region" description="Basic and acidic residues" evidence="1">
    <location>
        <begin position="605"/>
        <end position="616"/>
    </location>
</feature>
<dbReference type="GO" id="GO:0030139">
    <property type="term" value="C:endocytic vesicle"/>
    <property type="evidence" value="ECO:0007669"/>
    <property type="project" value="TreeGrafter"/>
</dbReference>
<feature type="compositionally biased region" description="Basic and acidic residues" evidence="1">
    <location>
        <begin position="29"/>
        <end position="56"/>
    </location>
</feature>
<proteinExistence type="predicted"/>
<evidence type="ECO:0008006" key="6">
    <source>
        <dbReference type="Google" id="ProtNLM"/>
    </source>
</evidence>